<evidence type="ECO:0000256" key="1">
    <source>
        <dbReference type="SAM" id="SignalP"/>
    </source>
</evidence>
<organism evidence="2 3">
    <name type="scientific">Octopus sinensis</name>
    <name type="common">East Asian common octopus</name>
    <dbReference type="NCBI Taxonomy" id="2607531"/>
    <lineage>
        <taxon>Eukaryota</taxon>
        <taxon>Metazoa</taxon>
        <taxon>Spiralia</taxon>
        <taxon>Lophotrochozoa</taxon>
        <taxon>Mollusca</taxon>
        <taxon>Cephalopoda</taxon>
        <taxon>Coleoidea</taxon>
        <taxon>Octopodiformes</taxon>
        <taxon>Octopoda</taxon>
        <taxon>Incirrata</taxon>
        <taxon>Octopodidae</taxon>
        <taxon>Octopus</taxon>
    </lineage>
</organism>
<dbReference type="Proteomes" id="UP000515154">
    <property type="component" value="Linkage group LG24"/>
</dbReference>
<reference evidence="3" key="1">
    <citation type="submission" date="2025-08" db="UniProtKB">
        <authorList>
            <consortium name="RefSeq"/>
        </authorList>
    </citation>
    <scope>IDENTIFICATION</scope>
</reference>
<name>A0A6P7TGJ4_9MOLL</name>
<gene>
    <name evidence="3" type="primary">LOC115223893</name>
</gene>
<keyword evidence="2" id="KW-1185">Reference proteome</keyword>
<feature type="signal peptide" evidence="1">
    <location>
        <begin position="1"/>
        <end position="22"/>
    </location>
</feature>
<dbReference type="AlphaFoldDB" id="A0A6P7TGJ4"/>
<sequence length="266" mass="30440">MSYNWLILSLSLTVFTVQISQGYVTVETVKENAQKFLNEAIAGADSDKPILFAEEPVAILGNISSEILKMELAPKLMMYEFDKKTYYTYGNMVQSLSTAYFAVRESNLGVKRGDKFIKDIDDWEFSTPPTDIKREVGSWIEKLIGKEFAELFSLDSKHNDVFLKYVSKSLTSMNKKCRRLNPDVKTRGLVNIPIVVYPTLKDENFHLYRILIDDWVSCNLVNNEGGLTGDFQKSTFAPRKDIIPFIKQGMRDTLEKLVNDKFTAMH</sequence>
<evidence type="ECO:0000313" key="3">
    <source>
        <dbReference type="RefSeq" id="XP_029650473.1"/>
    </source>
</evidence>
<dbReference type="RefSeq" id="XP_029650473.1">
    <property type="nucleotide sequence ID" value="XM_029794613.2"/>
</dbReference>
<proteinExistence type="predicted"/>
<keyword evidence="1" id="KW-0732">Signal</keyword>
<protein>
    <submittedName>
        <fullName evidence="3">Uncharacterized protein LOC115223893</fullName>
    </submittedName>
</protein>
<dbReference type="KEGG" id="osn:115223893"/>
<accession>A0A6P7TGJ4</accession>
<feature type="chain" id="PRO_5027620304" evidence="1">
    <location>
        <begin position="23"/>
        <end position="266"/>
    </location>
</feature>
<evidence type="ECO:0000313" key="2">
    <source>
        <dbReference type="Proteomes" id="UP000515154"/>
    </source>
</evidence>